<dbReference type="EMBL" id="HAEG01015324">
    <property type="protein sequence ID" value="SBR99864.1"/>
    <property type="molecule type" value="Transcribed_RNA"/>
</dbReference>
<feature type="non-terminal residue" evidence="1">
    <location>
        <position position="46"/>
    </location>
</feature>
<dbReference type="AlphaFoldDB" id="A0A1A8R3M8"/>
<organism evidence="1">
    <name type="scientific">Nothobranchius pienaari</name>
    <dbReference type="NCBI Taxonomy" id="704102"/>
    <lineage>
        <taxon>Eukaryota</taxon>
        <taxon>Metazoa</taxon>
        <taxon>Chordata</taxon>
        <taxon>Craniata</taxon>
        <taxon>Vertebrata</taxon>
        <taxon>Euteleostomi</taxon>
        <taxon>Actinopterygii</taxon>
        <taxon>Neopterygii</taxon>
        <taxon>Teleostei</taxon>
        <taxon>Neoteleostei</taxon>
        <taxon>Acanthomorphata</taxon>
        <taxon>Ovalentaria</taxon>
        <taxon>Atherinomorphae</taxon>
        <taxon>Cyprinodontiformes</taxon>
        <taxon>Nothobranchiidae</taxon>
        <taxon>Nothobranchius</taxon>
    </lineage>
</organism>
<evidence type="ECO:0000313" key="1">
    <source>
        <dbReference type="EMBL" id="SBR99864.1"/>
    </source>
</evidence>
<reference evidence="1" key="1">
    <citation type="submission" date="2016-05" db="EMBL/GenBank/DDBJ databases">
        <authorList>
            <person name="Lavstsen T."/>
            <person name="Jespersen J.S."/>
        </authorList>
    </citation>
    <scope>NUCLEOTIDE SEQUENCE</scope>
    <source>
        <tissue evidence="1">Brain</tissue>
    </source>
</reference>
<gene>
    <name evidence="1" type="primary">CU459095.1</name>
</gene>
<proteinExistence type="predicted"/>
<sequence>LRNEKQLVAQVTPKFHYLRSATPPPSAAARFRTQIILVHALQRLRS</sequence>
<feature type="non-terminal residue" evidence="1">
    <location>
        <position position="1"/>
    </location>
</feature>
<protein>
    <submittedName>
        <fullName evidence="1">Uncharacterized protein</fullName>
    </submittedName>
</protein>
<reference evidence="1" key="2">
    <citation type="submission" date="2016-06" db="EMBL/GenBank/DDBJ databases">
        <title>The genome of a short-lived fish provides insights into sex chromosome evolution and the genetic control of aging.</title>
        <authorList>
            <person name="Reichwald K."/>
            <person name="Felder M."/>
            <person name="Petzold A."/>
            <person name="Koch P."/>
            <person name="Groth M."/>
            <person name="Platzer M."/>
        </authorList>
    </citation>
    <scope>NUCLEOTIDE SEQUENCE</scope>
    <source>
        <tissue evidence="1">Brain</tissue>
    </source>
</reference>
<name>A0A1A8R3M8_9TELE</name>
<accession>A0A1A8R3M8</accession>